<evidence type="ECO:0000256" key="3">
    <source>
        <dbReference type="ARBA" id="ARBA00022801"/>
    </source>
</evidence>
<dbReference type="Proteomes" id="UP000510721">
    <property type="component" value="Chromosome"/>
</dbReference>
<organism evidence="6 7">
    <name type="scientific">Sinorhizobium mexicanum</name>
    <dbReference type="NCBI Taxonomy" id="375549"/>
    <lineage>
        <taxon>Bacteria</taxon>
        <taxon>Pseudomonadati</taxon>
        <taxon>Pseudomonadota</taxon>
        <taxon>Alphaproteobacteria</taxon>
        <taxon>Hyphomicrobiales</taxon>
        <taxon>Rhizobiaceae</taxon>
        <taxon>Sinorhizobium/Ensifer group</taxon>
        <taxon>Sinorhizobium</taxon>
    </lineage>
</organism>
<dbReference type="GO" id="GO:0016811">
    <property type="term" value="F:hydrolase activity, acting on carbon-nitrogen (but not peptide) bonds, in linear amides"/>
    <property type="evidence" value="ECO:0007669"/>
    <property type="project" value="TreeGrafter"/>
</dbReference>
<dbReference type="PANTHER" id="PTHR35005:SF1">
    <property type="entry name" value="2-AMINO-5-FORMYLAMINO-6-RIBOSYLAMINOPYRIMIDIN-4(3H)-ONE 5'-MONOPHOSPHATE DEFORMYLASE"/>
    <property type="match status" value="1"/>
</dbReference>
<evidence type="ECO:0000256" key="2">
    <source>
        <dbReference type="ARBA" id="ARBA00022723"/>
    </source>
</evidence>
<sequence>MLMPEPNWNDNPSDLAPSERRQWIAVLPLGAHEQHGPHLPFETDRLIAEGIVRRVTAARPADLPVTFLPVEPVGYSIEHMDVSGTRTLTFDEAIGRWLGIAENLHRLGIRKFVMLNAHGGNSPLMTIVATEARVRFGMLAVATSWTRFGQPEGWISTEDKALDIHGGDIETSVMLALHPDKVDMTRATRFSSRQSDFIARFTHLRAYGPHAFGWKMSDLNRQGVAGDAGAATAARGEVLLAHTVKGIIELLEDVKAFDIDELS</sequence>
<dbReference type="InterPro" id="IPR024087">
    <property type="entry name" value="Creatininase-like_sf"/>
</dbReference>
<dbReference type="InterPro" id="IPR003785">
    <property type="entry name" value="Creatininase/forma_Hydrolase"/>
</dbReference>
<keyword evidence="7" id="KW-1185">Reference proteome</keyword>
<keyword evidence="3" id="KW-0378">Hydrolase</keyword>
<reference evidence="6 7" key="1">
    <citation type="submission" date="2019-06" db="EMBL/GenBank/DDBJ databases">
        <title>Complete genome sequence of Ensifer mexicanus ITTG R7 isolated from nodules of Acacia angustissima (Mill.) Kuntze.</title>
        <authorList>
            <person name="Rincon-Rosales R."/>
            <person name="Rogel M.A."/>
            <person name="Guerrero G."/>
            <person name="Rincon-Molina C.I."/>
            <person name="Lopez-Lopez A."/>
            <person name="Martinez-Romero E."/>
        </authorList>
    </citation>
    <scope>NUCLEOTIDE SEQUENCE [LARGE SCALE GENOMIC DNA]</scope>
    <source>
        <strain evidence="6 7">ITTG R7</strain>
    </source>
</reference>
<evidence type="ECO:0000256" key="1">
    <source>
        <dbReference type="ARBA" id="ARBA00001947"/>
    </source>
</evidence>
<name>A0A859QMV4_9HYPH</name>
<keyword evidence="2" id="KW-0479">Metal-binding</keyword>
<dbReference type="EMBL" id="CP041238">
    <property type="protein sequence ID" value="QLL63227.1"/>
    <property type="molecule type" value="Genomic_DNA"/>
</dbReference>
<keyword evidence="4" id="KW-0862">Zinc</keyword>
<comment type="cofactor">
    <cofactor evidence="1">
        <name>Zn(2+)</name>
        <dbReference type="ChEBI" id="CHEBI:29105"/>
    </cofactor>
</comment>
<gene>
    <name evidence="6" type="ORF">FKV68_18150</name>
</gene>
<dbReference type="Pfam" id="PF02633">
    <property type="entry name" value="Creatininase"/>
    <property type="match status" value="1"/>
</dbReference>
<proteinExistence type="inferred from homology"/>
<dbReference type="PANTHER" id="PTHR35005">
    <property type="entry name" value="3-DEHYDRO-SCYLLO-INOSOSE HYDROLASE"/>
    <property type="match status" value="1"/>
</dbReference>
<evidence type="ECO:0000313" key="7">
    <source>
        <dbReference type="Proteomes" id="UP000510721"/>
    </source>
</evidence>
<protein>
    <submittedName>
        <fullName evidence="6">Creatininase family protein</fullName>
    </submittedName>
</protein>
<evidence type="ECO:0000256" key="4">
    <source>
        <dbReference type="ARBA" id="ARBA00022833"/>
    </source>
</evidence>
<dbReference type="AlphaFoldDB" id="A0A859QMV4"/>
<comment type="similarity">
    <text evidence="5">Belongs to the creatininase superfamily.</text>
</comment>
<dbReference type="GO" id="GO:0009231">
    <property type="term" value="P:riboflavin biosynthetic process"/>
    <property type="evidence" value="ECO:0007669"/>
    <property type="project" value="TreeGrafter"/>
</dbReference>
<dbReference type="GO" id="GO:0046872">
    <property type="term" value="F:metal ion binding"/>
    <property type="evidence" value="ECO:0007669"/>
    <property type="project" value="UniProtKB-KW"/>
</dbReference>
<dbReference type="SUPFAM" id="SSF102215">
    <property type="entry name" value="Creatininase"/>
    <property type="match status" value="1"/>
</dbReference>
<dbReference type="RefSeq" id="WP_180939117.1">
    <property type="nucleotide sequence ID" value="NZ_CP041238.1"/>
</dbReference>
<dbReference type="Gene3D" id="3.40.50.10310">
    <property type="entry name" value="Creatininase"/>
    <property type="match status" value="1"/>
</dbReference>
<evidence type="ECO:0000313" key="6">
    <source>
        <dbReference type="EMBL" id="QLL63227.1"/>
    </source>
</evidence>
<dbReference type="KEGG" id="emx:FKV68_18150"/>
<evidence type="ECO:0000256" key="5">
    <source>
        <dbReference type="ARBA" id="ARBA00024029"/>
    </source>
</evidence>
<accession>A0A859QMV4</accession>